<evidence type="ECO:0000313" key="3">
    <source>
        <dbReference type="WBParaSite" id="SCUD_0000944601-mRNA-1"/>
    </source>
</evidence>
<accession>A0A183K381</accession>
<gene>
    <name evidence="1" type="ORF">SCUD_LOCUS9446</name>
</gene>
<evidence type="ECO:0000313" key="1">
    <source>
        <dbReference type="EMBL" id="VDP35665.1"/>
    </source>
</evidence>
<evidence type="ECO:0000313" key="2">
    <source>
        <dbReference type="Proteomes" id="UP000279833"/>
    </source>
</evidence>
<dbReference type="Proteomes" id="UP000279833">
    <property type="component" value="Unassembled WGS sequence"/>
</dbReference>
<reference evidence="1 2" key="2">
    <citation type="submission" date="2018-11" db="EMBL/GenBank/DDBJ databases">
        <authorList>
            <consortium name="Pathogen Informatics"/>
        </authorList>
    </citation>
    <scope>NUCLEOTIDE SEQUENCE [LARGE SCALE GENOMIC DNA]</scope>
    <source>
        <strain evidence="1">Dakar</strain>
        <strain evidence="2">Dakar, Senegal</strain>
    </source>
</reference>
<protein>
    <submittedName>
        <fullName evidence="3">Transposase</fullName>
    </submittedName>
</protein>
<name>A0A183K381_9TREM</name>
<organism evidence="3">
    <name type="scientific">Schistosoma curassoni</name>
    <dbReference type="NCBI Taxonomy" id="6186"/>
    <lineage>
        <taxon>Eukaryota</taxon>
        <taxon>Metazoa</taxon>
        <taxon>Spiralia</taxon>
        <taxon>Lophotrochozoa</taxon>
        <taxon>Platyhelminthes</taxon>
        <taxon>Trematoda</taxon>
        <taxon>Digenea</taxon>
        <taxon>Strigeidida</taxon>
        <taxon>Schistosomatoidea</taxon>
        <taxon>Schistosomatidae</taxon>
        <taxon>Schistosoma</taxon>
    </lineage>
</organism>
<dbReference type="AlphaFoldDB" id="A0A183K381"/>
<proteinExistence type="predicted"/>
<sequence length="38" mass="4545">MLISNKVIDLPFEMLLKHQFQHIPTVYQHLQDDTPQIL</sequence>
<dbReference type="WBParaSite" id="SCUD_0000944601-mRNA-1">
    <property type="protein sequence ID" value="SCUD_0000944601-mRNA-1"/>
    <property type="gene ID" value="SCUD_0000944601"/>
</dbReference>
<reference evidence="3" key="1">
    <citation type="submission" date="2016-06" db="UniProtKB">
        <authorList>
            <consortium name="WormBaseParasite"/>
        </authorList>
    </citation>
    <scope>IDENTIFICATION</scope>
</reference>
<dbReference type="EMBL" id="UZAK01033242">
    <property type="protein sequence ID" value="VDP35665.1"/>
    <property type="molecule type" value="Genomic_DNA"/>
</dbReference>
<keyword evidence="2" id="KW-1185">Reference proteome</keyword>